<dbReference type="Gene3D" id="3.20.20.140">
    <property type="entry name" value="Metal-dependent hydrolases"/>
    <property type="match status" value="1"/>
</dbReference>
<dbReference type="InterPro" id="IPR032466">
    <property type="entry name" value="Metal_Hydrolase"/>
</dbReference>
<feature type="binding site" evidence="7">
    <location>
        <position position="78"/>
    </location>
    <ligand>
        <name>Zn(2+)</name>
        <dbReference type="ChEBI" id="CHEBI:29105"/>
        <label>1</label>
    </ligand>
</feature>
<feature type="binding site" evidence="7">
    <location>
        <position position="323"/>
    </location>
    <ligand>
        <name>Zn(2+)</name>
        <dbReference type="ChEBI" id="CHEBI:29105"/>
        <label>1</label>
    </ligand>
</feature>
<dbReference type="GO" id="GO:0006145">
    <property type="term" value="P:purine nucleobase catabolic process"/>
    <property type="evidence" value="ECO:0007669"/>
    <property type="project" value="TreeGrafter"/>
</dbReference>
<dbReference type="GO" id="GO:0004151">
    <property type="term" value="F:dihydroorotase activity"/>
    <property type="evidence" value="ECO:0007669"/>
    <property type="project" value="UniProtKB-UniRule"/>
</dbReference>
<evidence type="ECO:0000256" key="1">
    <source>
        <dbReference type="ARBA" id="ARBA00002368"/>
    </source>
</evidence>
<feature type="binding site" evidence="7">
    <location>
        <position position="248"/>
    </location>
    <ligand>
        <name>Zn(2+)</name>
        <dbReference type="ChEBI" id="CHEBI:29105"/>
        <label>2</label>
    </ligand>
</feature>
<evidence type="ECO:0000256" key="7">
    <source>
        <dbReference type="HAMAP-Rule" id="MF_00220"/>
    </source>
</evidence>
<feature type="binding site" evidence="7">
    <location>
        <position position="195"/>
    </location>
    <ligand>
        <name>Zn(2+)</name>
        <dbReference type="ChEBI" id="CHEBI:29105"/>
        <label>2</label>
    </ligand>
</feature>
<dbReference type="PANTHER" id="PTHR43668:SF2">
    <property type="entry name" value="ALLANTOINASE"/>
    <property type="match status" value="1"/>
</dbReference>
<dbReference type="Gene3D" id="2.30.40.10">
    <property type="entry name" value="Urease, subunit C, domain 1"/>
    <property type="match status" value="1"/>
</dbReference>
<comment type="pathway">
    <text evidence="7">Pyrimidine metabolism; UMP biosynthesis via de novo pathway; (S)-dihydroorotate from bicarbonate: step 3/3.</text>
</comment>
<comment type="similarity">
    <text evidence="2 7">Belongs to the metallo-dependent hydrolases superfamily. DHOase family. Class I DHOase subfamily.</text>
</comment>
<gene>
    <name evidence="7" type="primary">pyrC</name>
    <name evidence="10" type="ORF">DPCES_3097</name>
</gene>
<sequence>MWWIKNAQVVDPAQGLAGVYDVLIGEGKVLRIAKELREEEVKAELKVEAKTEAGETGWREIDAAGKYLFPGLIDVHTHLREPGREDKEDIASGSRAAVRGGFTTILAMPNTTPILDQKALVEYVVNQGKKVGLAKIHPIAAITKGQAGKELVEMVELAAAGAVGFSDDGRGVQQGEMMRLALEYAKLTSCPVISHCEDESLAHKGVMHRGIVSTRLGLRGIPSSSESVMVARDILLAEESGGKLHLAHISAKESVALIREGKKRGVDVTAEVNPHHLLFTDEAVARTPYGTSYKVNPPLRTEEDRQALIEGLLDGTLDMLATDHAPHTWEEKTNPFDEAPFGISGLETALAAVWQELVTTGILPIERLIKAWSMNPAQRFNLPGGTLKVGAPADLILFDPGHTELIDAEYLASKGKNTPFLGQRLQGFPVKVWVDGRLVHEI</sequence>
<feature type="binding site" evidence="7">
    <location>
        <position position="76"/>
    </location>
    <ligand>
        <name>Zn(2+)</name>
        <dbReference type="ChEBI" id="CHEBI:29105"/>
        <label>1</label>
    </ligand>
</feature>
<feature type="binding site" evidence="7">
    <location>
        <begin position="341"/>
        <end position="342"/>
    </location>
    <ligand>
        <name>substrate</name>
    </ligand>
</feature>
<dbReference type="InterPro" id="IPR011059">
    <property type="entry name" value="Metal-dep_hydrolase_composite"/>
</dbReference>
<evidence type="ECO:0000256" key="4">
    <source>
        <dbReference type="ARBA" id="ARBA00022801"/>
    </source>
</evidence>
<evidence type="ECO:0000256" key="6">
    <source>
        <dbReference type="ARBA" id="ARBA00022975"/>
    </source>
</evidence>
<dbReference type="EMBL" id="LK996017">
    <property type="protein sequence ID" value="CDX02984.1"/>
    <property type="molecule type" value="Genomic_DNA"/>
</dbReference>
<evidence type="ECO:0000256" key="5">
    <source>
        <dbReference type="ARBA" id="ARBA00022833"/>
    </source>
</evidence>
<comment type="cofactor">
    <cofactor evidence="7">
        <name>Zn(2+)</name>
        <dbReference type="ChEBI" id="CHEBI:29105"/>
    </cofactor>
    <text evidence="7">Binds 2 Zn(2+) ions per subunit.</text>
</comment>
<dbReference type="Pfam" id="PF12890">
    <property type="entry name" value="DHOase"/>
    <property type="match status" value="1"/>
</dbReference>
<feature type="binding site" evidence="7">
    <location>
        <position position="327"/>
    </location>
    <ligand>
        <name>substrate</name>
    </ligand>
</feature>
<evidence type="ECO:0000259" key="8">
    <source>
        <dbReference type="Pfam" id="PF07969"/>
    </source>
</evidence>
<dbReference type="InterPro" id="IPR013108">
    <property type="entry name" value="Amidohydro_3"/>
</dbReference>
<dbReference type="PANTHER" id="PTHR43668">
    <property type="entry name" value="ALLANTOINASE"/>
    <property type="match status" value="1"/>
</dbReference>
<dbReference type="CDD" id="cd01317">
    <property type="entry name" value="DHOase_IIa"/>
    <property type="match status" value="1"/>
</dbReference>
<dbReference type="InterPro" id="IPR002195">
    <property type="entry name" value="Dihydroorotase_CS"/>
</dbReference>
<keyword evidence="4 7" id="KW-0378">Hydrolase</keyword>
<dbReference type="SUPFAM" id="SSF51556">
    <property type="entry name" value="Metallo-dependent hydrolases"/>
    <property type="match status" value="1"/>
</dbReference>
<name>A0A098B281_DESHA</name>
<feature type="binding site" evidence="7">
    <location>
        <position position="296"/>
    </location>
    <ligand>
        <name>substrate</name>
    </ligand>
</feature>
<dbReference type="GO" id="GO:0004038">
    <property type="term" value="F:allantoinase activity"/>
    <property type="evidence" value="ECO:0007669"/>
    <property type="project" value="TreeGrafter"/>
</dbReference>
<dbReference type="NCBIfam" id="TIGR00857">
    <property type="entry name" value="pyrC_multi"/>
    <property type="match status" value="1"/>
</dbReference>
<keyword evidence="6 7" id="KW-0665">Pyrimidine biosynthesis</keyword>
<dbReference type="MEROPS" id="M38.972"/>
<dbReference type="Pfam" id="PF07969">
    <property type="entry name" value="Amidohydro_3"/>
    <property type="match status" value="1"/>
</dbReference>
<feature type="active site" evidence="7">
    <location>
        <position position="323"/>
    </location>
</feature>
<dbReference type="InterPro" id="IPR004722">
    <property type="entry name" value="DHOase"/>
</dbReference>
<dbReference type="PROSITE" id="PS00483">
    <property type="entry name" value="DIHYDROOROTASE_2"/>
    <property type="match status" value="1"/>
</dbReference>
<dbReference type="PATRIC" id="fig|49338.4.peg.3335"/>
<proteinExistence type="inferred from homology"/>
<evidence type="ECO:0000256" key="2">
    <source>
        <dbReference type="ARBA" id="ARBA00010286"/>
    </source>
</evidence>
<dbReference type="InterPro" id="IPR050138">
    <property type="entry name" value="DHOase/Allantoinase_Hydrolase"/>
</dbReference>
<dbReference type="RefSeq" id="WP_208925855.1">
    <property type="nucleotide sequence ID" value="NZ_LK996017.1"/>
</dbReference>
<feature type="binding site" evidence="7">
    <location>
        <position position="168"/>
    </location>
    <ligand>
        <name>Zn(2+)</name>
        <dbReference type="ChEBI" id="CHEBI:29105"/>
        <label>2</label>
    </ligand>
</feature>
<feature type="domain" description="Dihydroorotase catalytic" evidence="9">
    <location>
        <begin position="65"/>
        <end position="254"/>
    </location>
</feature>
<keyword evidence="3 7" id="KW-0479">Metal-binding</keyword>
<dbReference type="HAMAP" id="MF_00220_B">
    <property type="entry name" value="PyrC_classI_B"/>
    <property type="match status" value="1"/>
</dbReference>
<protein>
    <recommendedName>
        <fullName evidence="7">Dihydroorotase</fullName>
        <shortName evidence="7">DHOase</shortName>
        <ecNumber evidence="7">3.5.2.3</ecNumber>
    </recommendedName>
</protein>
<comment type="function">
    <text evidence="1 7">Catalyzes the reversible cyclization of carbamoyl aspartate to dihydroorotate.</text>
</comment>
<dbReference type="UniPathway" id="UPA00070">
    <property type="reaction ID" value="UER00117"/>
</dbReference>
<feature type="binding site" evidence="7">
    <location>
        <position position="110"/>
    </location>
    <ligand>
        <name>substrate</name>
    </ligand>
</feature>
<feature type="binding site" evidence="7">
    <location>
        <position position="168"/>
    </location>
    <ligand>
        <name>Zn(2+)</name>
        <dbReference type="ChEBI" id="CHEBI:29105"/>
        <label>1</label>
    </ligand>
</feature>
<evidence type="ECO:0000256" key="3">
    <source>
        <dbReference type="ARBA" id="ARBA00022723"/>
    </source>
</evidence>
<dbReference type="EC" id="3.5.2.3" evidence="7"/>
<dbReference type="GO" id="GO:0008270">
    <property type="term" value="F:zinc ion binding"/>
    <property type="evidence" value="ECO:0007669"/>
    <property type="project" value="UniProtKB-UniRule"/>
</dbReference>
<feature type="domain" description="Amidohydrolase 3" evidence="8">
    <location>
        <begin position="363"/>
        <end position="440"/>
    </location>
</feature>
<feature type="binding site" evidence="7">
    <location>
        <begin position="78"/>
        <end position="80"/>
    </location>
    <ligand>
        <name>substrate</name>
    </ligand>
</feature>
<evidence type="ECO:0000313" key="10">
    <source>
        <dbReference type="EMBL" id="CDX02984.1"/>
    </source>
</evidence>
<keyword evidence="5 7" id="KW-0862">Zinc</keyword>
<dbReference type="AlphaFoldDB" id="A0A098B281"/>
<accession>A0A098B281</accession>
<evidence type="ECO:0000259" key="9">
    <source>
        <dbReference type="Pfam" id="PF12890"/>
    </source>
</evidence>
<comment type="catalytic activity">
    <reaction evidence="7">
        <text>(S)-dihydroorotate + H2O = N-carbamoyl-L-aspartate + H(+)</text>
        <dbReference type="Rhea" id="RHEA:24296"/>
        <dbReference type="ChEBI" id="CHEBI:15377"/>
        <dbReference type="ChEBI" id="CHEBI:15378"/>
        <dbReference type="ChEBI" id="CHEBI:30864"/>
        <dbReference type="ChEBI" id="CHEBI:32814"/>
        <dbReference type="EC" id="3.5.2.3"/>
    </reaction>
</comment>
<organism evidence="10">
    <name type="scientific">Desulfitobacterium hafniense</name>
    <name type="common">Desulfitobacterium frappieri</name>
    <dbReference type="NCBI Taxonomy" id="49338"/>
    <lineage>
        <taxon>Bacteria</taxon>
        <taxon>Bacillati</taxon>
        <taxon>Bacillota</taxon>
        <taxon>Clostridia</taxon>
        <taxon>Eubacteriales</taxon>
        <taxon>Desulfitobacteriaceae</taxon>
        <taxon>Desulfitobacterium</taxon>
    </lineage>
</organism>
<dbReference type="SUPFAM" id="SSF51338">
    <property type="entry name" value="Composite domain of metallo-dependent hydrolases"/>
    <property type="match status" value="1"/>
</dbReference>
<dbReference type="GO" id="GO:0005737">
    <property type="term" value="C:cytoplasm"/>
    <property type="evidence" value="ECO:0007669"/>
    <property type="project" value="TreeGrafter"/>
</dbReference>
<dbReference type="GO" id="GO:0044205">
    <property type="term" value="P:'de novo' UMP biosynthetic process"/>
    <property type="evidence" value="ECO:0007669"/>
    <property type="project" value="UniProtKB-UniRule"/>
</dbReference>
<reference evidence="10" key="1">
    <citation type="submission" date="2014-07" db="EMBL/GenBank/DDBJ databases">
        <authorList>
            <person name="Hornung V.Bastian."/>
        </authorList>
    </citation>
    <scope>NUCLEOTIDE SEQUENCE</scope>
    <source>
        <strain evidence="10">PCE-S</strain>
    </source>
</reference>
<dbReference type="InterPro" id="IPR024403">
    <property type="entry name" value="DHOase_cat"/>
</dbReference>